<dbReference type="Proteomes" id="UP000685013">
    <property type="component" value="Chromosome 4"/>
</dbReference>
<comment type="caution">
    <text evidence="1">The sequence shown here is derived from an EMBL/GenBank/DDBJ whole genome shotgun (WGS) entry which is preliminary data.</text>
</comment>
<feature type="non-terminal residue" evidence="1">
    <location>
        <position position="1"/>
    </location>
</feature>
<dbReference type="Pfam" id="PF09713">
    <property type="entry name" value="A_thal_3526"/>
    <property type="match status" value="1"/>
</dbReference>
<dbReference type="PANTHER" id="PTHR31871">
    <property type="entry name" value="OS02G0137100 PROTEIN"/>
    <property type="match status" value="1"/>
</dbReference>
<dbReference type="PANTHER" id="PTHR31871:SF61">
    <property type="entry name" value="OS06G0705300 PROTEIN"/>
    <property type="match status" value="1"/>
</dbReference>
<reference evidence="1 2" key="1">
    <citation type="journal article" date="2021" name="Hortic Res">
        <title>The domestication of Cucurbita argyrosperma as revealed by the genome of its wild relative.</title>
        <authorList>
            <person name="Barrera-Redondo J."/>
            <person name="Sanchez-de la Vega G."/>
            <person name="Aguirre-Liguori J.A."/>
            <person name="Castellanos-Morales G."/>
            <person name="Gutierrez-Guerrero Y.T."/>
            <person name="Aguirre-Dugua X."/>
            <person name="Aguirre-Planter E."/>
            <person name="Tenaillon M.I."/>
            <person name="Lira-Saade R."/>
            <person name="Eguiarte L.E."/>
        </authorList>
    </citation>
    <scope>NUCLEOTIDE SEQUENCE [LARGE SCALE GENOMIC DNA]</scope>
    <source>
        <strain evidence="1">JBR-2021</strain>
    </source>
</reference>
<proteinExistence type="predicted"/>
<dbReference type="NCBIfam" id="TIGR01589">
    <property type="entry name" value="A_thal_3526"/>
    <property type="match status" value="1"/>
</dbReference>
<evidence type="ECO:0008006" key="3">
    <source>
        <dbReference type="Google" id="ProtNLM"/>
    </source>
</evidence>
<dbReference type="AlphaFoldDB" id="A0AAV6NT12"/>
<organism evidence="1 2">
    <name type="scientific">Cucurbita argyrosperma subsp. sororia</name>
    <dbReference type="NCBI Taxonomy" id="37648"/>
    <lineage>
        <taxon>Eukaryota</taxon>
        <taxon>Viridiplantae</taxon>
        <taxon>Streptophyta</taxon>
        <taxon>Embryophyta</taxon>
        <taxon>Tracheophyta</taxon>
        <taxon>Spermatophyta</taxon>
        <taxon>Magnoliopsida</taxon>
        <taxon>eudicotyledons</taxon>
        <taxon>Gunneridae</taxon>
        <taxon>Pentapetalae</taxon>
        <taxon>rosids</taxon>
        <taxon>fabids</taxon>
        <taxon>Cucurbitales</taxon>
        <taxon>Cucurbitaceae</taxon>
        <taxon>Cucurbiteae</taxon>
        <taxon>Cucurbita</taxon>
    </lineage>
</organism>
<protein>
    <recommendedName>
        <fullName evidence="3">Angiotensin-converting enzyme 2</fullName>
    </recommendedName>
</protein>
<name>A0AAV6NT12_9ROSI</name>
<accession>A0AAV6NT12</accession>
<evidence type="ECO:0000313" key="1">
    <source>
        <dbReference type="EMBL" id="KAG6602344.1"/>
    </source>
</evidence>
<gene>
    <name evidence="1" type="ORF">SDJN03_07577</name>
</gene>
<dbReference type="EMBL" id="JAGKQH010000004">
    <property type="protein sequence ID" value="KAG6602344.1"/>
    <property type="molecule type" value="Genomic_DNA"/>
</dbReference>
<keyword evidence="2" id="KW-1185">Reference proteome</keyword>
<sequence length="130" mass="14881">MADSDASYIHMVQHLIEKCLIFRMTKEECMDALSKHANISPIITSTVWTELEKENKEFFETYAQSQRDKDRINPTGDQVCNSYNIVGLSNDLDMTGLSGVVVCSVKHFFSSSDVDNTHFEYGDRFVQRQT</sequence>
<dbReference type="InterPro" id="IPR006476">
    <property type="entry name" value="CHP01589_pln"/>
</dbReference>
<evidence type="ECO:0000313" key="2">
    <source>
        <dbReference type="Proteomes" id="UP000685013"/>
    </source>
</evidence>